<dbReference type="AlphaFoldDB" id="A0A9W6SN27"/>
<evidence type="ECO:0000259" key="3">
    <source>
        <dbReference type="Pfam" id="PF03109"/>
    </source>
</evidence>
<feature type="transmembrane region" description="Helical" evidence="2">
    <location>
        <begin position="32"/>
        <end position="53"/>
    </location>
</feature>
<comment type="similarity">
    <text evidence="1">Belongs to the protein kinase superfamily. ADCK protein kinase family.</text>
</comment>
<keyword evidence="4" id="KW-0830">Ubiquinone</keyword>
<feature type="domain" description="ABC1 atypical kinase-like" evidence="3">
    <location>
        <begin position="174"/>
        <end position="415"/>
    </location>
</feature>
<feature type="transmembrane region" description="Helical" evidence="2">
    <location>
        <begin position="607"/>
        <end position="630"/>
    </location>
</feature>
<evidence type="ECO:0000256" key="2">
    <source>
        <dbReference type="SAM" id="Phobius"/>
    </source>
</evidence>
<dbReference type="Pfam" id="PF03109">
    <property type="entry name" value="ABC1"/>
    <property type="match status" value="1"/>
</dbReference>
<accession>A0A9W6SN27</accession>
<evidence type="ECO:0000256" key="1">
    <source>
        <dbReference type="ARBA" id="ARBA00009670"/>
    </source>
</evidence>
<evidence type="ECO:0000313" key="5">
    <source>
        <dbReference type="Proteomes" id="UP001165079"/>
    </source>
</evidence>
<dbReference type="InterPro" id="IPR050154">
    <property type="entry name" value="UbiB_kinase"/>
</dbReference>
<dbReference type="PANTHER" id="PTHR10566">
    <property type="entry name" value="CHAPERONE-ACTIVITY OF BC1 COMPLEX CABC1 -RELATED"/>
    <property type="match status" value="1"/>
</dbReference>
<dbReference type="SUPFAM" id="SSF56112">
    <property type="entry name" value="Protein kinase-like (PK-like)"/>
    <property type="match status" value="1"/>
</dbReference>
<dbReference type="InterPro" id="IPR004147">
    <property type="entry name" value="ABC1_dom"/>
</dbReference>
<feature type="transmembrane region" description="Helical" evidence="2">
    <location>
        <begin position="6"/>
        <end position="25"/>
    </location>
</feature>
<dbReference type="Proteomes" id="UP001165079">
    <property type="component" value="Unassembled WGS sequence"/>
</dbReference>
<feature type="transmembrane region" description="Helical" evidence="2">
    <location>
        <begin position="571"/>
        <end position="595"/>
    </location>
</feature>
<name>A0A9W6SN27_9ACTN</name>
<proteinExistence type="inferred from homology"/>
<gene>
    <name evidence="4" type="primary">ubiB</name>
    <name evidence="4" type="ORF">Afil01_47370</name>
</gene>
<sequence length="637" mass="68746">MYEILGSLFAFAIVGVFMMAAGRLMGLRVGPVRAGASAFVGLAVAGVTVGPLLEQNRVTAFWMFAGTALIATLIVMALLEVVRLRPSVLISWWGAMRRRVRRARRYSTITAIGVRHGLGGYLSGRRRPGGSNVALARSLRAALEDGGVTFVKLGQVLSTRRDLFGPAVINELTRLQDSVEPVPWQRVELLLAEELGAPVGEVFAEFDHEPIAAASIAQVYRATLHTGESVVVKVQRPGIGPVVERDLDIVARLSRTLHQRAEWARNIGLRDLADGFSEALREELDFRIEARNLAAVRAAAGDDGEIVLPEVHEDFSSRRVLVMERLTGVPIGSAKAAEAVAGTDRAALARTLLHTLLRQVLIDGVFHADPHPGNIMLLDGNRLGLIDFGSVGRIDAGLQAALQTLLLAIDRRDPAGLRDGLIEIMERSDSVDGDRLERALGRFMARHLTAGQVPDAGMFTDLFKLVSAHGIAIPREIAAAFRALATVEGTLSDLAPGFHIVDEARAFASAQVTAGLGAGGLEDALMRELVPLMPVLRRLPRRAERISAALERGQLSVNVRLFADARDRKTFAGYLGQALLTILGATTGIMSVMLLSNDDGPQIAPQVSVFQMFGFLVLLVSITIIVRVLVGIFRHRP</sequence>
<keyword evidence="2" id="KW-0812">Transmembrane</keyword>
<reference evidence="4" key="1">
    <citation type="submission" date="2023-03" db="EMBL/GenBank/DDBJ databases">
        <title>Actinorhabdospora filicis NBRC 111898.</title>
        <authorList>
            <person name="Ichikawa N."/>
            <person name="Sato H."/>
            <person name="Tonouchi N."/>
        </authorList>
    </citation>
    <scope>NUCLEOTIDE SEQUENCE</scope>
    <source>
        <strain evidence="4">NBRC 111898</strain>
    </source>
</reference>
<protein>
    <submittedName>
        <fullName evidence="4">Ubiquinone biosynthesis protein UbiB</fullName>
    </submittedName>
</protein>
<organism evidence="4 5">
    <name type="scientific">Actinorhabdospora filicis</name>
    <dbReference type="NCBI Taxonomy" id="1785913"/>
    <lineage>
        <taxon>Bacteria</taxon>
        <taxon>Bacillati</taxon>
        <taxon>Actinomycetota</taxon>
        <taxon>Actinomycetes</taxon>
        <taxon>Micromonosporales</taxon>
        <taxon>Micromonosporaceae</taxon>
        <taxon>Actinorhabdospora</taxon>
    </lineage>
</organism>
<dbReference type="InterPro" id="IPR011009">
    <property type="entry name" value="Kinase-like_dom_sf"/>
</dbReference>
<feature type="transmembrane region" description="Helical" evidence="2">
    <location>
        <begin position="59"/>
        <end position="79"/>
    </location>
</feature>
<comment type="caution">
    <text evidence="4">The sequence shown here is derived from an EMBL/GenBank/DDBJ whole genome shotgun (WGS) entry which is preliminary data.</text>
</comment>
<evidence type="ECO:0000313" key="4">
    <source>
        <dbReference type="EMBL" id="GLZ79930.1"/>
    </source>
</evidence>
<keyword evidence="2" id="KW-1133">Transmembrane helix</keyword>
<keyword evidence="5" id="KW-1185">Reference proteome</keyword>
<dbReference type="RefSeq" id="WP_285665065.1">
    <property type="nucleotide sequence ID" value="NZ_BSTX01000003.1"/>
</dbReference>
<dbReference type="EMBL" id="BSTX01000003">
    <property type="protein sequence ID" value="GLZ79930.1"/>
    <property type="molecule type" value="Genomic_DNA"/>
</dbReference>
<dbReference type="PANTHER" id="PTHR10566:SF113">
    <property type="entry name" value="PROTEIN ACTIVITY OF BC1 COMPLEX KINASE 7, CHLOROPLASTIC"/>
    <property type="match status" value="1"/>
</dbReference>
<keyword evidence="2" id="KW-0472">Membrane</keyword>
<dbReference type="CDD" id="cd05121">
    <property type="entry name" value="ABC1_ADCK3-like"/>
    <property type="match status" value="1"/>
</dbReference>